<keyword evidence="3" id="KW-0804">Transcription</keyword>
<dbReference type="InterPro" id="IPR011006">
    <property type="entry name" value="CheY-like_superfamily"/>
</dbReference>
<reference evidence="7 8" key="1">
    <citation type="journal article" date="2014" name="Int. J. Syst. Evol. Microbiol.">
        <title>Complete genome sequence of Corynebacterium casei LMG S-19264T (=DSM 44701T), isolated from a smear-ripened cheese.</title>
        <authorList>
            <consortium name="US DOE Joint Genome Institute (JGI-PGF)"/>
            <person name="Walter F."/>
            <person name="Albersmeier A."/>
            <person name="Kalinowski J."/>
            <person name="Ruckert C."/>
        </authorList>
    </citation>
    <scope>NUCLEOTIDE SEQUENCE [LARGE SCALE GENOMIC DNA]</scope>
    <source>
        <strain evidence="7 8">CGMCC 1.9161</strain>
    </source>
</reference>
<keyword evidence="5" id="KW-0472">Membrane</keyword>
<organism evidence="7 8">
    <name type="scientific">Salinarimonas ramus</name>
    <dbReference type="NCBI Taxonomy" id="690164"/>
    <lineage>
        <taxon>Bacteria</taxon>
        <taxon>Pseudomonadati</taxon>
        <taxon>Pseudomonadota</taxon>
        <taxon>Alphaproteobacteria</taxon>
        <taxon>Hyphomicrobiales</taxon>
        <taxon>Salinarimonadaceae</taxon>
        <taxon>Salinarimonas</taxon>
    </lineage>
</organism>
<evidence type="ECO:0000313" key="8">
    <source>
        <dbReference type="Proteomes" id="UP000600449"/>
    </source>
</evidence>
<dbReference type="Gene3D" id="3.40.50.2300">
    <property type="match status" value="1"/>
</dbReference>
<evidence type="ECO:0000256" key="4">
    <source>
        <dbReference type="PROSITE-ProRule" id="PRU00169"/>
    </source>
</evidence>
<keyword evidence="8" id="KW-1185">Reference proteome</keyword>
<keyword evidence="5" id="KW-0812">Transmembrane</keyword>
<feature type="transmembrane region" description="Helical" evidence="5">
    <location>
        <begin position="6"/>
        <end position="28"/>
    </location>
</feature>
<dbReference type="SUPFAM" id="SSF52172">
    <property type="entry name" value="CheY-like"/>
    <property type="match status" value="1"/>
</dbReference>
<comment type="caution">
    <text evidence="7">The sequence shown here is derived from an EMBL/GenBank/DDBJ whole genome shotgun (WGS) entry which is preliminary data.</text>
</comment>
<sequence length="292" mass="29860">MAALSHFALWLDLATSPLVALATLALTLASGRRGIVRLGAMLCAAGLGALTALGGTPSALALAAGIGALAGLAVAEIWLGLVLPVAIGLVRLGRRCIAYVREQKLVSITSSEAVLRAPPGSSGMASLGTQPAGIAMEAVPLQDVRILTEFRSAPHVSPAMIAPVAEHAQRSRTTILLVEDEPLVRLDLAETFRDAGFAVVECATAEEGAGMLGSGQPIHAIVTDVRTPGAIDGLALATLARERDAAMPVIVISGHLEPQEAALADVFVRKPVSSEAVRAALERLVGNSGSTD</sequence>
<evidence type="ECO:0000256" key="1">
    <source>
        <dbReference type="ARBA" id="ARBA00022553"/>
    </source>
</evidence>
<dbReference type="RefSeq" id="WP_188914105.1">
    <property type="nucleotide sequence ID" value="NZ_BMMF01000009.1"/>
</dbReference>
<dbReference type="EMBL" id="BMMF01000009">
    <property type="protein sequence ID" value="GGK41246.1"/>
    <property type="molecule type" value="Genomic_DNA"/>
</dbReference>
<accession>A0A917V552</accession>
<name>A0A917V552_9HYPH</name>
<gene>
    <name evidence="7" type="ORF">GCM10011322_30460</name>
</gene>
<feature type="transmembrane region" description="Helical" evidence="5">
    <location>
        <begin position="35"/>
        <end position="53"/>
    </location>
</feature>
<proteinExistence type="predicted"/>
<dbReference type="InterPro" id="IPR001789">
    <property type="entry name" value="Sig_transdc_resp-reg_receiver"/>
</dbReference>
<dbReference type="PANTHER" id="PTHR44591">
    <property type="entry name" value="STRESS RESPONSE REGULATOR PROTEIN 1"/>
    <property type="match status" value="1"/>
</dbReference>
<evidence type="ECO:0000256" key="2">
    <source>
        <dbReference type="ARBA" id="ARBA00023015"/>
    </source>
</evidence>
<dbReference type="PANTHER" id="PTHR44591:SF3">
    <property type="entry name" value="RESPONSE REGULATORY DOMAIN-CONTAINING PROTEIN"/>
    <property type="match status" value="1"/>
</dbReference>
<keyword evidence="5" id="KW-1133">Transmembrane helix</keyword>
<feature type="domain" description="Response regulatory" evidence="6">
    <location>
        <begin position="174"/>
        <end position="285"/>
    </location>
</feature>
<dbReference type="AlphaFoldDB" id="A0A917V552"/>
<dbReference type="GO" id="GO:0000160">
    <property type="term" value="P:phosphorelay signal transduction system"/>
    <property type="evidence" value="ECO:0007669"/>
    <property type="project" value="InterPro"/>
</dbReference>
<evidence type="ECO:0000256" key="5">
    <source>
        <dbReference type="SAM" id="Phobius"/>
    </source>
</evidence>
<protein>
    <recommendedName>
        <fullName evidence="6">Response regulatory domain-containing protein</fullName>
    </recommendedName>
</protein>
<dbReference type="InterPro" id="IPR050595">
    <property type="entry name" value="Bact_response_regulator"/>
</dbReference>
<dbReference type="Proteomes" id="UP000600449">
    <property type="component" value="Unassembled WGS sequence"/>
</dbReference>
<evidence type="ECO:0000313" key="7">
    <source>
        <dbReference type="EMBL" id="GGK41246.1"/>
    </source>
</evidence>
<keyword evidence="1 4" id="KW-0597">Phosphoprotein</keyword>
<evidence type="ECO:0000256" key="3">
    <source>
        <dbReference type="ARBA" id="ARBA00023163"/>
    </source>
</evidence>
<dbReference type="PROSITE" id="PS50110">
    <property type="entry name" value="RESPONSE_REGULATORY"/>
    <property type="match status" value="1"/>
</dbReference>
<keyword evidence="2" id="KW-0805">Transcription regulation</keyword>
<feature type="modified residue" description="4-aspartylphosphate" evidence="4">
    <location>
        <position position="224"/>
    </location>
</feature>
<dbReference type="Pfam" id="PF00072">
    <property type="entry name" value="Response_reg"/>
    <property type="match status" value="1"/>
</dbReference>
<evidence type="ECO:0000259" key="6">
    <source>
        <dbReference type="PROSITE" id="PS50110"/>
    </source>
</evidence>
<dbReference type="SMART" id="SM00448">
    <property type="entry name" value="REC"/>
    <property type="match status" value="1"/>
</dbReference>
<feature type="transmembrane region" description="Helical" evidence="5">
    <location>
        <begin position="59"/>
        <end position="92"/>
    </location>
</feature>